<evidence type="ECO:0000256" key="3">
    <source>
        <dbReference type="ARBA" id="ARBA00022840"/>
    </source>
</evidence>
<dbReference type="PANTHER" id="PTHR42781:SF4">
    <property type="entry name" value="SPERMIDINE_PUTRESCINE IMPORT ATP-BINDING PROTEIN POTA"/>
    <property type="match status" value="1"/>
</dbReference>
<comment type="caution">
    <text evidence="5">The sequence shown here is derived from an EMBL/GenBank/DDBJ whole genome shotgun (WGS) entry which is preliminary data.</text>
</comment>
<dbReference type="InterPro" id="IPR003593">
    <property type="entry name" value="AAA+_ATPase"/>
</dbReference>
<dbReference type="GO" id="GO:0005524">
    <property type="term" value="F:ATP binding"/>
    <property type="evidence" value="ECO:0007669"/>
    <property type="project" value="UniProtKB-KW"/>
</dbReference>
<name>A0ABP6LN41_9ACTN</name>
<dbReference type="Pfam" id="PF00005">
    <property type="entry name" value="ABC_tran"/>
    <property type="match status" value="1"/>
</dbReference>
<evidence type="ECO:0000259" key="4">
    <source>
        <dbReference type="PROSITE" id="PS50893"/>
    </source>
</evidence>
<dbReference type="InterPro" id="IPR017871">
    <property type="entry name" value="ABC_transporter-like_CS"/>
</dbReference>
<dbReference type="PROSITE" id="PS50893">
    <property type="entry name" value="ABC_TRANSPORTER_2"/>
    <property type="match status" value="1"/>
</dbReference>
<dbReference type="Gene3D" id="3.40.50.300">
    <property type="entry name" value="P-loop containing nucleotide triphosphate hydrolases"/>
    <property type="match status" value="1"/>
</dbReference>
<proteinExistence type="predicted"/>
<protein>
    <submittedName>
        <fullName evidence="5">ABC transporter ATP-binding protein</fullName>
    </submittedName>
</protein>
<dbReference type="EMBL" id="BAAAVS010000056">
    <property type="protein sequence ID" value="GAA3046157.1"/>
    <property type="molecule type" value="Genomic_DNA"/>
</dbReference>
<keyword evidence="1" id="KW-0813">Transport</keyword>
<dbReference type="InterPro" id="IPR003439">
    <property type="entry name" value="ABC_transporter-like_ATP-bd"/>
</dbReference>
<dbReference type="InterPro" id="IPR050093">
    <property type="entry name" value="ABC_SmlMolc_Importer"/>
</dbReference>
<evidence type="ECO:0000313" key="5">
    <source>
        <dbReference type="EMBL" id="GAA3046157.1"/>
    </source>
</evidence>
<dbReference type="Proteomes" id="UP001501035">
    <property type="component" value="Unassembled WGS sequence"/>
</dbReference>
<dbReference type="InterPro" id="IPR027417">
    <property type="entry name" value="P-loop_NTPase"/>
</dbReference>
<evidence type="ECO:0000256" key="1">
    <source>
        <dbReference type="ARBA" id="ARBA00022448"/>
    </source>
</evidence>
<sequence>MTLVLSGVGVDYGDRRVVDDVSLTVSADSGSADSGSGPVTVILGPSGCGKSTLLRAVAGLEPLAAGAITFDGADLAAVPPYRRDFGMVFQDGQLFPGRTVAANIAYGLRARRWARPQIAERVAEMLELVGLPELANRRVDDLSGGQAQRVALARALAPRPRLLLLDEPLAALDANLRGRLADDIGDIVRATATPAIMVTHDHDEAATMGDTIVVMRAGAVVARDSAARVWRHPRDEWTARFLGWEHFLAAAHAGDVVRTELGDIPAAQLHVDHGERVTAVAIRAESLRARRPDDAATTLLPVLRVRDLPERMHVILDGSALAVPIAELGALVDDERAGRPRVGEMMAVTLVGARVGLLGGRGR</sequence>
<reference evidence="6" key="1">
    <citation type="journal article" date="2019" name="Int. J. Syst. Evol. Microbiol.">
        <title>The Global Catalogue of Microorganisms (GCM) 10K type strain sequencing project: providing services to taxonomists for standard genome sequencing and annotation.</title>
        <authorList>
            <consortium name="The Broad Institute Genomics Platform"/>
            <consortium name="The Broad Institute Genome Sequencing Center for Infectious Disease"/>
            <person name="Wu L."/>
            <person name="Ma J."/>
        </authorList>
    </citation>
    <scope>NUCLEOTIDE SEQUENCE [LARGE SCALE GENOMIC DNA]</scope>
    <source>
        <strain evidence="6">JCM 14234</strain>
    </source>
</reference>
<gene>
    <name evidence="5" type="ORF">GCM10010528_26700</name>
</gene>
<evidence type="ECO:0000313" key="6">
    <source>
        <dbReference type="Proteomes" id="UP001501035"/>
    </source>
</evidence>
<keyword evidence="2" id="KW-0547">Nucleotide-binding</keyword>
<feature type="domain" description="ABC transporter" evidence="4">
    <location>
        <begin position="10"/>
        <end position="242"/>
    </location>
</feature>
<dbReference type="PROSITE" id="PS00211">
    <property type="entry name" value="ABC_TRANSPORTER_1"/>
    <property type="match status" value="1"/>
</dbReference>
<keyword evidence="3 5" id="KW-0067">ATP-binding</keyword>
<organism evidence="5 6">
    <name type="scientific">Gordonia defluvii</name>
    <dbReference type="NCBI Taxonomy" id="283718"/>
    <lineage>
        <taxon>Bacteria</taxon>
        <taxon>Bacillati</taxon>
        <taxon>Actinomycetota</taxon>
        <taxon>Actinomycetes</taxon>
        <taxon>Mycobacteriales</taxon>
        <taxon>Gordoniaceae</taxon>
        <taxon>Gordonia</taxon>
    </lineage>
</organism>
<dbReference type="SMART" id="SM00382">
    <property type="entry name" value="AAA"/>
    <property type="match status" value="1"/>
</dbReference>
<dbReference type="SUPFAM" id="SSF52540">
    <property type="entry name" value="P-loop containing nucleoside triphosphate hydrolases"/>
    <property type="match status" value="1"/>
</dbReference>
<dbReference type="PANTHER" id="PTHR42781">
    <property type="entry name" value="SPERMIDINE/PUTRESCINE IMPORT ATP-BINDING PROTEIN POTA"/>
    <property type="match status" value="1"/>
</dbReference>
<evidence type="ECO:0000256" key="2">
    <source>
        <dbReference type="ARBA" id="ARBA00022741"/>
    </source>
</evidence>
<keyword evidence="6" id="KW-1185">Reference proteome</keyword>
<dbReference type="RefSeq" id="WP_290706022.1">
    <property type="nucleotide sequence ID" value="NZ_BAAAVS010000056.1"/>
</dbReference>
<accession>A0ABP6LN41</accession>